<reference evidence="10" key="1">
    <citation type="submission" date="2015-06" db="EMBL/GenBank/DDBJ databases">
        <title>Complete genome sequence and metabolic analysis of phthalate degradation pathway in Gordonia sp. QH-11.</title>
        <authorList>
            <person name="Jin D."/>
            <person name="Kong X."/>
            <person name="Bai Z."/>
        </authorList>
    </citation>
    <scope>NUCLEOTIDE SEQUENCE [LARGE SCALE GENOMIC DNA]</scope>
    <source>
        <strain evidence="10">QH-11</strain>
    </source>
</reference>
<keyword evidence="5 7" id="KW-1133">Transmembrane helix</keyword>
<dbReference type="Pfam" id="PF07690">
    <property type="entry name" value="MFS_1"/>
    <property type="match status" value="1"/>
</dbReference>
<accession>A0A0N9MLP1</accession>
<feature type="transmembrane region" description="Helical" evidence="7">
    <location>
        <begin position="20"/>
        <end position="42"/>
    </location>
</feature>
<dbReference type="InterPro" id="IPR036259">
    <property type="entry name" value="MFS_trans_sf"/>
</dbReference>
<dbReference type="InterPro" id="IPR020846">
    <property type="entry name" value="MFS_dom"/>
</dbReference>
<gene>
    <name evidence="9" type="ORF">ACH46_01540</name>
</gene>
<dbReference type="PROSITE" id="PS50850">
    <property type="entry name" value="MFS"/>
    <property type="match status" value="1"/>
</dbReference>
<keyword evidence="2" id="KW-0813">Transport</keyword>
<evidence type="ECO:0000313" key="9">
    <source>
        <dbReference type="EMBL" id="ALG83432.1"/>
    </source>
</evidence>
<dbReference type="InterPro" id="IPR050171">
    <property type="entry name" value="MFS_Transporters"/>
</dbReference>
<feature type="transmembrane region" description="Helical" evidence="7">
    <location>
        <begin position="288"/>
        <end position="315"/>
    </location>
</feature>
<reference evidence="9 10" key="2">
    <citation type="journal article" date="2017" name="Int. J. Syst. Evol. Microbiol.">
        <title>Gordonia phthalatica sp. nov., a di-n-butyl phthalate-degrading bacterium isolated from activated sludge.</title>
        <authorList>
            <person name="Jin D."/>
            <person name="Kong X."/>
            <person name="Jia M."/>
            <person name="Yu X."/>
            <person name="Wang X."/>
            <person name="Zhuang X."/>
            <person name="Deng Y."/>
            <person name="Bai Z."/>
        </authorList>
    </citation>
    <scope>NUCLEOTIDE SEQUENCE [LARGE SCALE GENOMIC DNA]</scope>
    <source>
        <strain evidence="9 10">QH-11</strain>
    </source>
</reference>
<evidence type="ECO:0000256" key="4">
    <source>
        <dbReference type="ARBA" id="ARBA00022692"/>
    </source>
</evidence>
<dbReference type="Proteomes" id="UP000063789">
    <property type="component" value="Chromosome"/>
</dbReference>
<dbReference type="AlphaFoldDB" id="A0A0N9MLP1"/>
<keyword evidence="4 7" id="KW-0812">Transmembrane</keyword>
<evidence type="ECO:0000256" key="5">
    <source>
        <dbReference type="ARBA" id="ARBA00022989"/>
    </source>
</evidence>
<proteinExistence type="predicted"/>
<keyword evidence="6 7" id="KW-0472">Membrane</keyword>
<dbReference type="SUPFAM" id="SSF103473">
    <property type="entry name" value="MFS general substrate transporter"/>
    <property type="match status" value="1"/>
</dbReference>
<dbReference type="InterPro" id="IPR011701">
    <property type="entry name" value="MFS"/>
</dbReference>
<dbReference type="GO" id="GO:0005886">
    <property type="term" value="C:plasma membrane"/>
    <property type="evidence" value="ECO:0007669"/>
    <property type="project" value="UniProtKB-SubCell"/>
</dbReference>
<dbReference type="KEGG" id="goq:ACH46_01540"/>
<feature type="transmembrane region" description="Helical" evidence="7">
    <location>
        <begin position="256"/>
        <end position="276"/>
    </location>
</feature>
<dbReference type="Gene3D" id="1.20.1250.20">
    <property type="entry name" value="MFS general substrate transporter like domains"/>
    <property type="match status" value="1"/>
</dbReference>
<dbReference type="EMBL" id="CP011853">
    <property type="protein sequence ID" value="ALG83432.1"/>
    <property type="molecule type" value="Genomic_DNA"/>
</dbReference>
<feature type="transmembrane region" description="Helical" evidence="7">
    <location>
        <begin position="176"/>
        <end position="197"/>
    </location>
</feature>
<evidence type="ECO:0000259" key="8">
    <source>
        <dbReference type="PROSITE" id="PS50850"/>
    </source>
</evidence>
<sequence>MIVAFRRPRLLSSFLEATPVVRLLVLTQLAFNVGFFMVLPYLSVHLSSDLGQATAVVGAVLGLRTVSQQGLFFVGGAIADRIGTRPTVLTGCAVRVAGLLMLGLSPSIVGVSVGAALTGFAGALFSPAVEAALARSTAAPGGGTSRLDGFALFNAFGQIGAFTGPLIGAVLLGTNFAVVAVTGAAVFDLVGLAHARWLPADPPEHREQRLVAGWSEIVRNRAFLGFALVMSVQLIAYNQLYLLLPLELERGWGSQAPLGVLMAASSAAIVLGQLRIADWAGGLSVRTALASGLVLTGLGFAAAAAGAAIGTAAVIAGTTGFVLLLAVGQMIIGPTARAAIPGLARERFLGSYYGVYASVGGVMVLPASSLLGIVVDAAPDSPLGRAAPWLVMVAVMLAAATVMRVAAHRR</sequence>
<dbReference type="GO" id="GO:0022857">
    <property type="term" value="F:transmembrane transporter activity"/>
    <property type="evidence" value="ECO:0007669"/>
    <property type="project" value="InterPro"/>
</dbReference>
<evidence type="ECO:0000256" key="1">
    <source>
        <dbReference type="ARBA" id="ARBA00004651"/>
    </source>
</evidence>
<feature type="domain" description="Major facilitator superfamily (MFS) profile" evidence="8">
    <location>
        <begin position="20"/>
        <end position="410"/>
    </location>
</feature>
<keyword evidence="10" id="KW-1185">Reference proteome</keyword>
<evidence type="ECO:0000256" key="3">
    <source>
        <dbReference type="ARBA" id="ARBA00022475"/>
    </source>
</evidence>
<dbReference type="STRING" id="1136941.ACH46_01540"/>
<evidence type="ECO:0000256" key="6">
    <source>
        <dbReference type="ARBA" id="ARBA00023136"/>
    </source>
</evidence>
<dbReference type="PANTHER" id="PTHR23517">
    <property type="entry name" value="RESISTANCE PROTEIN MDTM, PUTATIVE-RELATED-RELATED"/>
    <property type="match status" value="1"/>
</dbReference>
<feature type="transmembrane region" description="Helical" evidence="7">
    <location>
        <begin position="108"/>
        <end position="129"/>
    </location>
</feature>
<feature type="transmembrane region" description="Helical" evidence="7">
    <location>
        <begin position="386"/>
        <end position="407"/>
    </location>
</feature>
<evidence type="ECO:0000256" key="7">
    <source>
        <dbReference type="SAM" id="Phobius"/>
    </source>
</evidence>
<keyword evidence="3" id="KW-1003">Cell membrane</keyword>
<feature type="transmembrane region" description="Helical" evidence="7">
    <location>
        <begin position="321"/>
        <end position="340"/>
    </location>
</feature>
<evidence type="ECO:0000256" key="2">
    <source>
        <dbReference type="ARBA" id="ARBA00022448"/>
    </source>
</evidence>
<dbReference type="PANTHER" id="PTHR23517:SF2">
    <property type="entry name" value="MULTIDRUG RESISTANCE PROTEIN MDTH"/>
    <property type="match status" value="1"/>
</dbReference>
<comment type="subcellular location">
    <subcellularLocation>
        <location evidence="1">Cell membrane</location>
        <topology evidence="1">Multi-pass membrane protein</topology>
    </subcellularLocation>
</comment>
<evidence type="ECO:0000313" key="10">
    <source>
        <dbReference type="Proteomes" id="UP000063789"/>
    </source>
</evidence>
<protein>
    <recommendedName>
        <fullName evidence="8">Major facilitator superfamily (MFS) profile domain-containing protein</fullName>
    </recommendedName>
</protein>
<feature type="transmembrane region" description="Helical" evidence="7">
    <location>
        <begin position="352"/>
        <end position="374"/>
    </location>
</feature>
<feature type="transmembrane region" description="Helical" evidence="7">
    <location>
        <begin position="150"/>
        <end position="170"/>
    </location>
</feature>
<organism evidence="9 10">
    <name type="scientific">Gordonia phthalatica</name>
    <dbReference type="NCBI Taxonomy" id="1136941"/>
    <lineage>
        <taxon>Bacteria</taxon>
        <taxon>Bacillati</taxon>
        <taxon>Actinomycetota</taxon>
        <taxon>Actinomycetes</taxon>
        <taxon>Mycobacteriales</taxon>
        <taxon>Gordoniaceae</taxon>
        <taxon>Gordonia</taxon>
    </lineage>
</organism>
<feature type="transmembrane region" description="Helical" evidence="7">
    <location>
        <begin position="218"/>
        <end position="236"/>
    </location>
</feature>
<name>A0A0N9MLP1_9ACTN</name>
<dbReference type="PATRIC" id="fig|1136941.3.peg.310"/>